<dbReference type="EMBL" id="CP082781">
    <property type="protein sequence ID" value="UGS26271.1"/>
    <property type="molecule type" value="Genomic_DNA"/>
</dbReference>
<keyword evidence="3" id="KW-1185">Reference proteome</keyword>
<protein>
    <submittedName>
        <fullName evidence="2">CHAT domain-containing protein</fullName>
    </submittedName>
</protein>
<dbReference type="Proteomes" id="UP001199642">
    <property type="component" value="Chromosome"/>
</dbReference>
<feature type="domain" description="CHAT" evidence="1">
    <location>
        <begin position="111"/>
        <end position="370"/>
    </location>
</feature>
<dbReference type="InterPro" id="IPR024983">
    <property type="entry name" value="CHAT_dom"/>
</dbReference>
<name>A0ABY3RQS9_9MICO</name>
<gene>
    <name evidence="2" type="ORF">K8F61_16830</name>
</gene>
<evidence type="ECO:0000313" key="3">
    <source>
        <dbReference type="Proteomes" id="UP001199642"/>
    </source>
</evidence>
<reference evidence="2 3" key="1">
    <citation type="submission" date="2023-01" db="EMBL/GenBank/DDBJ databases">
        <title>Characterization of estradiol degrading bacteria Microbacterium sp. MZT7 and reveal degrading genes through genome analysis.</title>
        <authorList>
            <person name="Hao P."/>
            <person name="Gao Y."/>
        </authorList>
    </citation>
    <scope>NUCLEOTIDE SEQUENCE [LARGE SCALE GENOMIC DNA]</scope>
    <source>
        <strain evidence="2 3">MZT7</strain>
    </source>
</reference>
<evidence type="ECO:0000313" key="2">
    <source>
        <dbReference type="EMBL" id="UGS26271.1"/>
    </source>
</evidence>
<organism evidence="2 3">
    <name type="scientific">Microbacterium resistens</name>
    <dbReference type="NCBI Taxonomy" id="156977"/>
    <lineage>
        <taxon>Bacteria</taxon>
        <taxon>Bacillati</taxon>
        <taxon>Actinomycetota</taxon>
        <taxon>Actinomycetes</taxon>
        <taxon>Micrococcales</taxon>
        <taxon>Microbacteriaceae</taxon>
        <taxon>Microbacterium</taxon>
    </lineage>
</organism>
<sequence>MVKNWREMRLLGPPALGARTDGREVLVDLGDRRPTARVRYVDADDLYVSWVWDHQLDSPRMTVLPRAEIAPVLGRLAWALPTPLAGEGGTDALRRALSTGELLDRERERSLAAALTAALIPAWLGLELNALEHAGRRPRLRVQSSPSTAQVPWEMLATSGDERTIDMVDVSALLPATLRNDPSRAVAPWDPEAPVVAVVDPVVPGFPATSELGSVLGPVADDAPLAVRMREHAARRHPPAGDDPHSRIRRDDITRERLALELQGASRLLYVGHVTASTHALDARMHLSDPATTPGSAGTLGQHRPLSAADIALGTSTMGPLTAPNRVALVACDSGGDLRYAEPTGLVAAFAHRGAEYVTATRWTLPTDAGLRRFVPGLGDDAEGMLAEAVLAVDAAHDAEDPVATLTAWQRAQRLRWTETGDRRFSPLLWGAFTTTWSPPPTPA</sequence>
<proteinExistence type="predicted"/>
<dbReference type="RefSeq" id="WP_231819981.1">
    <property type="nucleotide sequence ID" value="NZ_CP082781.1"/>
</dbReference>
<accession>A0ABY3RQS9</accession>
<evidence type="ECO:0000259" key="1">
    <source>
        <dbReference type="Pfam" id="PF12770"/>
    </source>
</evidence>
<dbReference type="Pfam" id="PF12770">
    <property type="entry name" value="CHAT"/>
    <property type="match status" value="1"/>
</dbReference>